<comment type="catalytic activity">
    <reaction evidence="9 10">
        <text>L-serine = pyruvate + NH4(+)</text>
        <dbReference type="Rhea" id="RHEA:19169"/>
        <dbReference type="ChEBI" id="CHEBI:15361"/>
        <dbReference type="ChEBI" id="CHEBI:28938"/>
        <dbReference type="ChEBI" id="CHEBI:33384"/>
        <dbReference type="EC" id="4.3.1.17"/>
    </reaction>
</comment>
<organism evidence="12 13">
    <name type="scientific">Aminobacterium colombiense (strain DSM 12261 / ALA-1)</name>
    <dbReference type="NCBI Taxonomy" id="572547"/>
    <lineage>
        <taxon>Bacteria</taxon>
        <taxon>Thermotogati</taxon>
        <taxon>Synergistota</taxon>
        <taxon>Synergistia</taxon>
        <taxon>Synergistales</taxon>
        <taxon>Aminobacteriaceae</taxon>
        <taxon>Aminobacterium</taxon>
    </lineage>
</organism>
<dbReference type="Pfam" id="PF03315">
    <property type="entry name" value="SDH_beta"/>
    <property type="match status" value="1"/>
</dbReference>
<evidence type="ECO:0000256" key="8">
    <source>
        <dbReference type="ARBA" id="ARBA00023239"/>
    </source>
</evidence>
<evidence type="ECO:0000256" key="4">
    <source>
        <dbReference type="ARBA" id="ARBA00022485"/>
    </source>
</evidence>
<feature type="domain" description="ACT" evidence="11">
    <location>
        <begin position="147"/>
        <end position="225"/>
    </location>
</feature>
<dbReference type="eggNOG" id="COG1760">
    <property type="taxonomic scope" value="Bacteria"/>
</dbReference>
<dbReference type="Gene3D" id="3.30.70.260">
    <property type="match status" value="1"/>
</dbReference>
<dbReference type="AlphaFoldDB" id="D5ECE3"/>
<reference evidence="12 13" key="1">
    <citation type="journal article" date="2010" name="Stand. Genomic Sci.">
        <title>Complete genome sequence of Aminobacterium colombiense type strain (ALA-1).</title>
        <authorList>
            <person name="Chertkov O."/>
            <person name="Sikorski J."/>
            <person name="Brambilla E."/>
            <person name="Lapidus A."/>
            <person name="Copeland A."/>
            <person name="Glavina Del Rio T."/>
            <person name="Nolan M."/>
            <person name="Lucas S."/>
            <person name="Tice H."/>
            <person name="Cheng J.F."/>
            <person name="Han C."/>
            <person name="Detter J.C."/>
            <person name="Bruce D."/>
            <person name="Tapia R."/>
            <person name="Goodwin L."/>
            <person name="Pitluck S."/>
            <person name="Liolios K."/>
            <person name="Ivanova N."/>
            <person name="Mavromatis K."/>
            <person name="Ovchinnikova G."/>
            <person name="Pati A."/>
            <person name="Chen A."/>
            <person name="Palaniappan K."/>
            <person name="Land M."/>
            <person name="Hauser L."/>
            <person name="Chang Y.J."/>
            <person name="Jeffries C.D."/>
            <person name="Spring S."/>
            <person name="Rohde M."/>
            <person name="Goker M."/>
            <person name="Bristow J."/>
            <person name="Eisen J.A."/>
            <person name="Markowitz V."/>
            <person name="Hugenholtz P."/>
            <person name="Kyrpides N.C."/>
            <person name="Klenk H.P."/>
        </authorList>
    </citation>
    <scope>NUCLEOTIDE SEQUENCE [LARGE SCALE GENOMIC DNA]</scope>
    <source>
        <strain evidence="13">DSM 12261 / ALA-1</strain>
    </source>
</reference>
<evidence type="ECO:0000256" key="5">
    <source>
        <dbReference type="ARBA" id="ARBA00022723"/>
    </source>
</evidence>
<dbReference type="NCBIfam" id="TIGR00719">
    <property type="entry name" value="sda_beta"/>
    <property type="match status" value="1"/>
</dbReference>
<dbReference type="GO" id="GO:0006094">
    <property type="term" value="P:gluconeogenesis"/>
    <property type="evidence" value="ECO:0007669"/>
    <property type="project" value="UniProtKB-KW"/>
</dbReference>
<evidence type="ECO:0000313" key="13">
    <source>
        <dbReference type="Proteomes" id="UP000002366"/>
    </source>
</evidence>
<dbReference type="InterPro" id="IPR005131">
    <property type="entry name" value="Ser_deHydtase_bsu"/>
</dbReference>
<name>D5ECE3_AMICL</name>
<dbReference type="RefSeq" id="WP_013047491.1">
    <property type="nucleotide sequence ID" value="NC_014011.1"/>
</dbReference>
<keyword evidence="7 10" id="KW-0411">Iron-sulfur</keyword>
<keyword evidence="6 10" id="KW-0408">Iron</keyword>
<dbReference type="PANTHER" id="PTHR30182:SF12">
    <property type="entry name" value="L-SERINE DEHYDRATASE, BETA CHAIN-RELATED"/>
    <property type="match status" value="1"/>
</dbReference>
<proteinExistence type="inferred from homology"/>
<protein>
    <recommendedName>
        <fullName evidence="10">L-serine dehydratase</fullName>
        <ecNumber evidence="10">4.3.1.17</ecNumber>
    </recommendedName>
</protein>
<dbReference type="Gene3D" id="3.30.1330.90">
    <property type="entry name" value="D-3-phosphoglycerate dehydrogenase, domain 3"/>
    <property type="match status" value="1"/>
</dbReference>
<dbReference type="EC" id="4.3.1.17" evidence="10"/>
<dbReference type="InterPro" id="IPR029009">
    <property type="entry name" value="ASB_dom_sf"/>
</dbReference>
<evidence type="ECO:0000256" key="3">
    <source>
        <dbReference type="ARBA" id="ARBA00022432"/>
    </source>
</evidence>
<dbReference type="SUPFAM" id="SSF143548">
    <property type="entry name" value="Serine metabolism enzymes domain"/>
    <property type="match status" value="1"/>
</dbReference>
<evidence type="ECO:0000313" key="12">
    <source>
        <dbReference type="EMBL" id="ADE56225.1"/>
    </source>
</evidence>
<dbReference type="InterPro" id="IPR004643">
    <property type="entry name" value="Fe-S_L-Ser_bsu"/>
</dbReference>
<sequence>MALTDIIGPVMIGPSSSHTAGAARLGRLALACWGSDPLESVEIFLRGSFAHTSYGHGTDRALIAGLLDMAPDDIRLRDALLIARERKFNYRFDAEEIDGAHPNSARFVFTGKDGRTLEVIGASIGGGAVELQQVDGFNVSVSGELPSLITFHQDTHGVVAAVTRLFADMKINIATLSLYRKSKGGKASLVIELDLQSPPHRSVREAIEKAHPSIERVLPLYNEGGNVS</sequence>
<dbReference type="InterPro" id="IPR045865">
    <property type="entry name" value="ACT-like_dom_sf"/>
</dbReference>
<accession>D5ECE3</accession>
<dbReference type="PIRSF" id="PIRSF036692">
    <property type="entry name" value="SDH_B"/>
    <property type="match status" value="1"/>
</dbReference>
<keyword evidence="13" id="KW-1185">Reference proteome</keyword>
<dbReference type="Pfam" id="PF01842">
    <property type="entry name" value="ACT"/>
    <property type="match status" value="1"/>
</dbReference>
<evidence type="ECO:0000259" key="11">
    <source>
        <dbReference type="PROSITE" id="PS51671"/>
    </source>
</evidence>
<keyword evidence="3 10" id="KW-0312">Gluconeogenesis</keyword>
<dbReference type="PANTHER" id="PTHR30182">
    <property type="entry name" value="L-SERINE DEHYDRATASE"/>
    <property type="match status" value="1"/>
</dbReference>
<dbReference type="HOGENOM" id="CLU_086592_0_0_0"/>
<dbReference type="GO" id="GO:0051539">
    <property type="term" value="F:4 iron, 4 sulfur cluster binding"/>
    <property type="evidence" value="ECO:0007669"/>
    <property type="project" value="UniProtKB-UniRule"/>
</dbReference>
<dbReference type="Proteomes" id="UP000002366">
    <property type="component" value="Chromosome"/>
</dbReference>
<comment type="cofactor">
    <cofactor evidence="1 10">
        <name>[4Fe-4S] cluster</name>
        <dbReference type="ChEBI" id="CHEBI:49883"/>
    </cofactor>
</comment>
<dbReference type="GO" id="GO:0003941">
    <property type="term" value="F:L-serine ammonia-lyase activity"/>
    <property type="evidence" value="ECO:0007669"/>
    <property type="project" value="UniProtKB-UniRule"/>
</dbReference>
<gene>
    <name evidence="12" type="ordered locus">Amico_0077</name>
</gene>
<evidence type="ECO:0000256" key="10">
    <source>
        <dbReference type="RuleBase" id="RU366059"/>
    </source>
</evidence>
<dbReference type="InterPro" id="IPR002912">
    <property type="entry name" value="ACT_dom"/>
</dbReference>
<evidence type="ECO:0000256" key="6">
    <source>
        <dbReference type="ARBA" id="ARBA00023004"/>
    </source>
</evidence>
<evidence type="ECO:0000256" key="1">
    <source>
        <dbReference type="ARBA" id="ARBA00001966"/>
    </source>
</evidence>
<keyword evidence="5 10" id="KW-0479">Metal-binding</keyword>
<evidence type="ECO:0000256" key="2">
    <source>
        <dbReference type="ARBA" id="ARBA00008636"/>
    </source>
</evidence>
<dbReference type="PROSITE" id="PS51671">
    <property type="entry name" value="ACT"/>
    <property type="match status" value="1"/>
</dbReference>
<evidence type="ECO:0000256" key="7">
    <source>
        <dbReference type="ARBA" id="ARBA00023014"/>
    </source>
</evidence>
<comment type="similarity">
    <text evidence="2 10">Belongs to the iron-sulfur dependent L-serine dehydratase family.</text>
</comment>
<dbReference type="KEGG" id="aco:Amico_0077"/>
<keyword evidence="8 10" id="KW-0456">Lyase</keyword>
<dbReference type="InterPro" id="IPR051318">
    <property type="entry name" value="Fe-S_L-Ser"/>
</dbReference>
<dbReference type="EMBL" id="CP001997">
    <property type="protein sequence ID" value="ADE56225.1"/>
    <property type="molecule type" value="Genomic_DNA"/>
</dbReference>
<dbReference type="STRING" id="572547.Amico_0077"/>
<keyword evidence="4 10" id="KW-0004">4Fe-4S</keyword>
<dbReference type="GO" id="GO:0046872">
    <property type="term" value="F:metal ion binding"/>
    <property type="evidence" value="ECO:0007669"/>
    <property type="project" value="UniProtKB-KW"/>
</dbReference>
<dbReference type="SUPFAM" id="SSF55021">
    <property type="entry name" value="ACT-like"/>
    <property type="match status" value="1"/>
</dbReference>
<evidence type="ECO:0000256" key="9">
    <source>
        <dbReference type="ARBA" id="ARBA00049406"/>
    </source>
</evidence>
<dbReference type="OrthoDB" id="9805537at2"/>
<dbReference type="CDD" id="cd04903">
    <property type="entry name" value="ACT_LSD"/>
    <property type="match status" value="1"/>
</dbReference>